<accession>A0A9Q0GTE3</accession>
<name>A0A9Q0GTE3_9MAGN</name>
<dbReference type="AlphaFoldDB" id="A0A9Q0GTE3"/>
<protein>
    <submittedName>
        <fullName evidence="1">Uncharacterized protein</fullName>
    </submittedName>
</protein>
<evidence type="ECO:0000313" key="1">
    <source>
        <dbReference type="EMBL" id="KAJ4952328.1"/>
    </source>
</evidence>
<keyword evidence="2" id="KW-1185">Reference proteome</keyword>
<sequence>MDMSATLQIQRESSIESEPRTLHMNEIKFAREAALSVLQTKSIEEALTIFTKGLEPVVSAVKDKKNFVLDVMEDYDNFATQLRLPAAVPGMKNVASAPF</sequence>
<proteinExistence type="predicted"/>
<organism evidence="1 2">
    <name type="scientific">Protea cynaroides</name>
    <dbReference type="NCBI Taxonomy" id="273540"/>
    <lineage>
        <taxon>Eukaryota</taxon>
        <taxon>Viridiplantae</taxon>
        <taxon>Streptophyta</taxon>
        <taxon>Embryophyta</taxon>
        <taxon>Tracheophyta</taxon>
        <taxon>Spermatophyta</taxon>
        <taxon>Magnoliopsida</taxon>
        <taxon>Proteales</taxon>
        <taxon>Proteaceae</taxon>
        <taxon>Protea</taxon>
    </lineage>
</organism>
<dbReference type="PANTHER" id="PTHR34808">
    <property type="entry name" value="EXPRESSED PROTEIN"/>
    <property type="match status" value="1"/>
</dbReference>
<dbReference type="Proteomes" id="UP001141806">
    <property type="component" value="Unassembled WGS sequence"/>
</dbReference>
<dbReference type="PANTHER" id="PTHR34808:SF2">
    <property type="entry name" value="EXPRESSED PROTEIN"/>
    <property type="match status" value="1"/>
</dbReference>
<comment type="caution">
    <text evidence="1">The sequence shown here is derived from an EMBL/GenBank/DDBJ whole genome shotgun (WGS) entry which is preliminary data.</text>
</comment>
<gene>
    <name evidence="1" type="ORF">NE237_029160</name>
</gene>
<reference evidence="1" key="1">
    <citation type="journal article" date="2023" name="Plant J.">
        <title>The genome of the king protea, Protea cynaroides.</title>
        <authorList>
            <person name="Chang J."/>
            <person name="Duong T.A."/>
            <person name="Schoeman C."/>
            <person name="Ma X."/>
            <person name="Roodt D."/>
            <person name="Barker N."/>
            <person name="Li Z."/>
            <person name="Van de Peer Y."/>
            <person name="Mizrachi E."/>
        </authorList>
    </citation>
    <scope>NUCLEOTIDE SEQUENCE</scope>
    <source>
        <tissue evidence="1">Young leaves</tissue>
    </source>
</reference>
<dbReference type="OrthoDB" id="603047at2759"/>
<evidence type="ECO:0000313" key="2">
    <source>
        <dbReference type="Proteomes" id="UP001141806"/>
    </source>
</evidence>
<dbReference type="EMBL" id="JAMYWD010000012">
    <property type="protein sequence ID" value="KAJ4952328.1"/>
    <property type="molecule type" value="Genomic_DNA"/>
</dbReference>